<comment type="caution">
    <text evidence="4">The sequence shown here is derived from an EMBL/GenBank/DDBJ whole genome shotgun (WGS) entry which is preliminary data.</text>
</comment>
<proteinExistence type="predicted"/>
<dbReference type="InterPro" id="IPR011990">
    <property type="entry name" value="TPR-like_helical_dom_sf"/>
</dbReference>
<evidence type="ECO:0000256" key="1">
    <source>
        <dbReference type="ARBA" id="ARBA00022737"/>
    </source>
</evidence>
<sequence length="360" mass="40769">MPMGLDFCQDAWNERDKLLWLMASVTTCKHMSSESLREEGKEYFRQHKYALAKAKFTDALEVDGENAILYANRSACNYALQRYEDAISDARKATVIDPNYVKGWHRLATACEAVEDHGDSIEAWEKALGLLSELSPLTVEQQQQKARFEHDIKTAISKVLDPQHISLETVIAMANAHSISIPPPHTHARLPEIKLAYRRHPKAGEEPPTHFLMIPESDKKPIRQVTIQRNDNFQAKIAKLIGCRYTDCATLYSEDLVAYKSGKPNGVGVGRLHRSYTIYMDDNALSKRQRNERASALLHATARQPLHGTILLKKSVLIRSNTSKLKTSADIIGCERVDESYLRSPEWRDLRMQWIGLGGC</sequence>
<dbReference type="SMART" id="SM00028">
    <property type="entry name" value="TPR"/>
    <property type="match status" value="3"/>
</dbReference>
<evidence type="ECO:0000313" key="5">
    <source>
        <dbReference type="Proteomes" id="UP001175227"/>
    </source>
</evidence>
<dbReference type="PANTHER" id="PTHR45831:SF5">
    <property type="entry name" value="STI1 DOMAIN-CONTAINING PROTEIN"/>
    <property type="match status" value="1"/>
</dbReference>
<dbReference type="InterPro" id="IPR047150">
    <property type="entry name" value="SGT"/>
</dbReference>
<name>A0AA39P1C1_9AGAR</name>
<organism evidence="4 5">
    <name type="scientific">Armillaria novae-zelandiae</name>
    <dbReference type="NCBI Taxonomy" id="153914"/>
    <lineage>
        <taxon>Eukaryota</taxon>
        <taxon>Fungi</taxon>
        <taxon>Dikarya</taxon>
        <taxon>Basidiomycota</taxon>
        <taxon>Agaricomycotina</taxon>
        <taxon>Agaricomycetes</taxon>
        <taxon>Agaricomycetidae</taxon>
        <taxon>Agaricales</taxon>
        <taxon>Marasmiineae</taxon>
        <taxon>Physalacriaceae</taxon>
        <taxon>Armillaria</taxon>
    </lineage>
</organism>
<protein>
    <submittedName>
        <fullName evidence="4">Uncharacterized protein</fullName>
    </submittedName>
</protein>
<dbReference type="AlphaFoldDB" id="A0AA39P1C1"/>
<dbReference type="EMBL" id="JAUEPR010000022">
    <property type="protein sequence ID" value="KAK0475741.1"/>
    <property type="molecule type" value="Genomic_DNA"/>
</dbReference>
<dbReference type="Gene3D" id="1.25.40.10">
    <property type="entry name" value="Tetratricopeptide repeat domain"/>
    <property type="match status" value="1"/>
</dbReference>
<keyword evidence="5" id="KW-1185">Reference proteome</keyword>
<dbReference type="InterPro" id="IPR019734">
    <property type="entry name" value="TPR_rpt"/>
</dbReference>
<keyword evidence="1" id="KW-0677">Repeat</keyword>
<dbReference type="GO" id="GO:0016020">
    <property type="term" value="C:membrane"/>
    <property type="evidence" value="ECO:0007669"/>
    <property type="project" value="TreeGrafter"/>
</dbReference>
<dbReference type="GO" id="GO:0060090">
    <property type="term" value="F:molecular adaptor activity"/>
    <property type="evidence" value="ECO:0007669"/>
    <property type="project" value="TreeGrafter"/>
</dbReference>
<dbReference type="PROSITE" id="PS50005">
    <property type="entry name" value="TPR"/>
    <property type="match status" value="1"/>
</dbReference>
<accession>A0AA39P1C1</accession>
<dbReference type="SUPFAM" id="SSF48452">
    <property type="entry name" value="TPR-like"/>
    <property type="match status" value="1"/>
</dbReference>
<evidence type="ECO:0000256" key="3">
    <source>
        <dbReference type="PROSITE-ProRule" id="PRU00339"/>
    </source>
</evidence>
<gene>
    <name evidence="4" type="ORF">IW261DRAFT_454963</name>
</gene>
<dbReference type="GO" id="GO:0006620">
    <property type="term" value="P:post-translational protein targeting to endoplasmic reticulum membrane"/>
    <property type="evidence" value="ECO:0007669"/>
    <property type="project" value="TreeGrafter"/>
</dbReference>
<feature type="repeat" description="TPR" evidence="3">
    <location>
        <begin position="33"/>
        <end position="66"/>
    </location>
</feature>
<evidence type="ECO:0000313" key="4">
    <source>
        <dbReference type="EMBL" id="KAK0475741.1"/>
    </source>
</evidence>
<dbReference type="PANTHER" id="PTHR45831">
    <property type="entry name" value="LD24721P"/>
    <property type="match status" value="1"/>
</dbReference>
<dbReference type="Proteomes" id="UP001175227">
    <property type="component" value="Unassembled WGS sequence"/>
</dbReference>
<dbReference type="GO" id="GO:0072380">
    <property type="term" value="C:TRC complex"/>
    <property type="evidence" value="ECO:0007669"/>
    <property type="project" value="TreeGrafter"/>
</dbReference>
<keyword evidence="2 3" id="KW-0802">TPR repeat</keyword>
<reference evidence="4" key="1">
    <citation type="submission" date="2023-06" db="EMBL/GenBank/DDBJ databases">
        <authorList>
            <consortium name="Lawrence Berkeley National Laboratory"/>
            <person name="Ahrendt S."/>
            <person name="Sahu N."/>
            <person name="Indic B."/>
            <person name="Wong-Bajracharya J."/>
            <person name="Merenyi Z."/>
            <person name="Ke H.-M."/>
            <person name="Monk M."/>
            <person name="Kocsube S."/>
            <person name="Drula E."/>
            <person name="Lipzen A."/>
            <person name="Balint B."/>
            <person name="Henrissat B."/>
            <person name="Andreopoulos B."/>
            <person name="Martin F.M."/>
            <person name="Harder C.B."/>
            <person name="Rigling D."/>
            <person name="Ford K.L."/>
            <person name="Foster G.D."/>
            <person name="Pangilinan J."/>
            <person name="Papanicolaou A."/>
            <person name="Barry K."/>
            <person name="LaButti K."/>
            <person name="Viragh M."/>
            <person name="Koriabine M."/>
            <person name="Yan M."/>
            <person name="Riley R."/>
            <person name="Champramary S."/>
            <person name="Plett K.L."/>
            <person name="Tsai I.J."/>
            <person name="Slot J."/>
            <person name="Sipos G."/>
            <person name="Plett J."/>
            <person name="Nagy L.G."/>
            <person name="Grigoriev I.V."/>
        </authorList>
    </citation>
    <scope>NUCLEOTIDE SEQUENCE</scope>
    <source>
        <strain evidence="4">ICMP 16352</strain>
    </source>
</reference>
<evidence type="ECO:0000256" key="2">
    <source>
        <dbReference type="ARBA" id="ARBA00022803"/>
    </source>
</evidence>